<evidence type="ECO:0000256" key="4">
    <source>
        <dbReference type="RuleBase" id="RU003345"/>
    </source>
</evidence>
<evidence type="ECO:0000256" key="3">
    <source>
        <dbReference type="PROSITE-ProRule" id="PRU10007"/>
    </source>
</evidence>
<evidence type="ECO:0000313" key="6">
    <source>
        <dbReference type="EMBL" id="SED95668.1"/>
    </source>
</evidence>
<dbReference type="InterPro" id="IPR016161">
    <property type="entry name" value="Ald_DH/histidinol_DH"/>
</dbReference>
<sequence length="493" mass="52378">MMWQGNYNQFYIDGKWVAPSTNEVISVVSPFTEQEIARVPAAANADVNDAVTAARTAFDQGPWPRMTLGERVEILRHLSELLAANETVMAELVTAEMGCPITQSHAIHAMRPRLILDASIDLALEYPFDVTRESATGRARVTREPVGVVAAIVPWNAPHLVTMMKLAPALLTGCTVVLKPSPETPLDAYLLADMIDKAGFPAGVVNVVPAHRDVSEYLVTHPGVDKVSFTGSTGAGRRIGALCGEAVRRVTLELGGKSAAIVLDDADLDSAAEALRAGAFRNTGQVCSSKTRVVVSRTRAKDLIDALVAATEKMPVGDPSDPSTEFGPLVTAQQRQRVEGLIRSGRGSGAGIALGGGRPRGLDTGWFVEPTIFTNVESSMEIAREEIFGPVLSILEYDDEDHAIAIANDSQYGLNGSIFTADVQHAVDLAARIRTGTVEINGNPVGLSAPVGGFKSSGIGRELGVEGFDAFVELKSVGLPRDFSIRESLSSPV</sequence>
<organism evidence="6 7">
    <name type="scientific">Rhodococcus jostii</name>
    <dbReference type="NCBI Taxonomy" id="132919"/>
    <lineage>
        <taxon>Bacteria</taxon>
        <taxon>Bacillati</taxon>
        <taxon>Actinomycetota</taxon>
        <taxon>Actinomycetes</taxon>
        <taxon>Mycobacteriales</taxon>
        <taxon>Nocardiaceae</taxon>
        <taxon>Rhodococcus</taxon>
    </lineage>
</organism>
<dbReference type="InterPro" id="IPR029510">
    <property type="entry name" value="Ald_DH_CS_GLU"/>
</dbReference>
<name>A0A1H5EXI0_RHOJO</name>
<evidence type="ECO:0000313" key="7">
    <source>
        <dbReference type="Proteomes" id="UP000183407"/>
    </source>
</evidence>
<keyword evidence="2 4" id="KW-0560">Oxidoreductase</keyword>
<dbReference type="InterPro" id="IPR016163">
    <property type="entry name" value="Ald_DH_C"/>
</dbReference>
<proteinExistence type="inferred from homology"/>
<evidence type="ECO:0000256" key="2">
    <source>
        <dbReference type="ARBA" id="ARBA00023002"/>
    </source>
</evidence>
<protein>
    <submittedName>
        <fullName evidence="6">Acyl-CoA reductase</fullName>
    </submittedName>
</protein>
<dbReference type="PANTHER" id="PTHR42804:SF1">
    <property type="entry name" value="ALDEHYDE DEHYDROGENASE-RELATED"/>
    <property type="match status" value="1"/>
</dbReference>
<dbReference type="Pfam" id="PF00171">
    <property type="entry name" value="Aldedh"/>
    <property type="match status" value="1"/>
</dbReference>
<dbReference type="GO" id="GO:0016620">
    <property type="term" value="F:oxidoreductase activity, acting on the aldehyde or oxo group of donors, NAD or NADP as acceptor"/>
    <property type="evidence" value="ECO:0007669"/>
    <property type="project" value="InterPro"/>
</dbReference>
<evidence type="ECO:0000259" key="5">
    <source>
        <dbReference type="Pfam" id="PF00171"/>
    </source>
</evidence>
<dbReference type="PROSITE" id="PS00687">
    <property type="entry name" value="ALDEHYDE_DEHYDR_GLU"/>
    <property type="match status" value="1"/>
</dbReference>
<dbReference type="InterPro" id="IPR016162">
    <property type="entry name" value="Ald_DH_N"/>
</dbReference>
<dbReference type="Gene3D" id="3.40.309.10">
    <property type="entry name" value="Aldehyde Dehydrogenase, Chain A, domain 2"/>
    <property type="match status" value="1"/>
</dbReference>
<dbReference type="CDD" id="cd07139">
    <property type="entry name" value="ALDH_AldA-Rv0768"/>
    <property type="match status" value="1"/>
</dbReference>
<reference evidence="7" key="1">
    <citation type="submission" date="2016-10" db="EMBL/GenBank/DDBJ databases">
        <authorList>
            <person name="Varghese N."/>
        </authorList>
    </citation>
    <scope>NUCLEOTIDE SEQUENCE [LARGE SCALE GENOMIC DNA]</scope>
    <source>
        <strain evidence="7">DSM 44719</strain>
    </source>
</reference>
<dbReference type="Proteomes" id="UP000183407">
    <property type="component" value="Unassembled WGS sequence"/>
</dbReference>
<dbReference type="InterPro" id="IPR015590">
    <property type="entry name" value="Aldehyde_DH_dom"/>
</dbReference>
<dbReference type="Gene3D" id="3.40.605.10">
    <property type="entry name" value="Aldehyde Dehydrogenase, Chain A, domain 1"/>
    <property type="match status" value="1"/>
</dbReference>
<accession>A0A1H5EXI0</accession>
<evidence type="ECO:0000256" key="1">
    <source>
        <dbReference type="ARBA" id="ARBA00009986"/>
    </source>
</evidence>
<dbReference type="AlphaFoldDB" id="A0A1H5EXI0"/>
<comment type="similarity">
    <text evidence="1 4">Belongs to the aldehyde dehydrogenase family.</text>
</comment>
<dbReference type="PANTHER" id="PTHR42804">
    <property type="entry name" value="ALDEHYDE DEHYDROGENASE"/>
    <property type="match status" value="1"/>
</dbReference>
<dbReference type="FunFam" id="3.40.309.10:FF:000009">
    <property type="entry name" value="Aldehyde dehydrogenase A"/>
    <property type="match status" value="1"/>
</dbReference>
<feature type="active site" evidence="3">
    <location>
        <position position="253"/>
    </location>
</feature>
<dbReference type="OrthoDB" id="6882680at2"/>
<dbReference type="EMBL" id="FNTL01000004">
    <property type="protein sequence ID" value="SED95668.1"/>
    <property type="molecule type" value="Genomic_DNA"/>
</dbReference>
<dbReference type="RefSeq" id="WP_073366459.1">
    <property type="nucleotide sequence ID" value="NZ_FNTL01000004.1"/>
</dbReference>
<dbReference type="FunFam" id="3.40.605.10:FF:000007">
    <property type="entry name" value="NAD/NADP-dependent betaine aldehyde dehydrogenase"/>
    <property type="match status" value="1"/>
</dbReference>
<dbReference type="SUPFAM" id="SSF53720">
    <property type="entry name" value="ALDH-like"/>
    <property type="match status" value="1"/>
</dbReference>
<feature type="domain" description="Aldehyde dehydrogenase" evidence="5">
    <location>
        <begin position="16"/>
        <end position="477"/>
    </location>
</feature>
<gene>
    <name evidence="6" type="ORF">SAMN04490220_6167</name>
</gene>